<keyword evidence="3" id="KW-1185">Reference proteome</keyword>
<dbReference type="Proteomes" id="UP000515240">
    <property type="component" value="Chromosome"/>
</dbReference>
<dbReference type="AlphaFoldDB" id="A0A7G5EGR4"/>
<protein>
    <recommendedName>
        <fullName evidence="4">HIRAN domain-containing protein</fullName>
    </recommendedName>
</protein>
<organism evidence="2 3">
    <name type="scientific">Comamonas piscis</name>
    <dbReference type="NCBI Taxonomy" id="1562974"/>
    <lineage>
        <taxon>Bacteria</taxon>
        <taxon>Pseudomonadati</taxon>
        <taxon>Pseudomonadota</taxon>
        <taxon>Betaproteobacteria</taxon>
        <taxon>Burkholderiales</taxon>
        <taxon>Comamonadaceae</taxon>
        <taxon>Comamonas</taxon>
    </lineage>
</organism>
<evidence type="ECO:0000313" key="2">
    <source>
        <dbReference type="EMBL" id="QMV73189.1"/>
    </source>
</evidence>
<keyword evidence="1" id="KW-0472">Membrane</keyword>
<gene>
    <name evidence="2" type="ORF">HS961_10285</name>
</gene>
<evidence type="ECO:0000313" key="3">
    <source>
        <dbReference type="Proteomes" id="UP000515240"/>
    </source>
</evidence>
<name>A0A7G5EGR4_9BURK</name>
<keyword evidence="1" id="KW-0812">Transmembrane</keyword>
<dbReference type="KEGG" id="cpis:HS961_10285"/>
<reference evidence="2 3" key="1">
    <citation type="journal article" date="2020" name="G3 (Bethesda)">
        <title>CeMbio - The Caenorhabditis elegans Microbiome Resource.</title>
        <authorList>
            <person name="Dirksen P."/>
            <person name="Assie A."/>
            <person name="Zimmermann J."/>
            <person name="Zhang F."/>
            <person name="Tietje A.M."/>
            <person name="Marsh S.A."/>
            <person name="Felix M.A."/>
            <person name="Shapira M."/>
            <person name="Kaleta C."/>
            <person name="Schulenburg H."/>
            <person name="Samuel B."/>
        </authorList>
    </citation>
    <scope>NUCLEOTIDE SEQUENCE [LARGE SCALE GENOMIC DNA]</scope>
    <source>
        <strain evidence="2 3">BIGb0172</strain>
    </source>
</reference>
<evidence type="ECO:0008006" key="4">
    <source>
        <dbReference type="Google" id="ProtNLM"/>
    </source>
</evidence>
<dbReference type="EMBL" id="CP058554">
    <property type="protein sequence ID" value="QMV73189.1"/>
    <property type="molecule type" value="Genomic_DNA"/>
</dbReference>
<proteinExistence type="predicted"/>
<dbReference type="RefSeq" id="WP_182327650.1">
    <property type="nucleotide sequence ID" value="NZ_CP058554.1"/>
</dbReference>
<sequence length="175" mass="19736">MITDNVMTYGQILLFFVMCWLSYFVYWLLSRGPPFAFKLHRRSHKGPINLKNLTSKKHWARGEAVKVADDGTQTSNLYRVAGNTFGEAANRQCIAFLLPEQSQQNFQQAVSVVVDGLRIGNLSTRDLIPFRVMLRDARLDAQVTSCHAYIGGGGTALDGKKQRYSISLDVDWFEA</sequence>
<keyword evidence="1" id="KW-1133">Transmembrane helix</keyword>
<evidence type="ECO:0000256" key="1">
    <source>
        <dbReference type="SAM" id="Phobius"/>
    </source>
</evidence>
<accession>A0A7G5EGR4</accession>
<feature type="transmembrane region" description="Helical" evidence="1">
    <location>
        <begin position="6"/>
        <end position="29"/>
    </location>
</feature>